<gene>
    <name evidence="1" type="ORF">M9979_02870</name>
</gene>
<evidence type="ECO:0000313" key="2">
    <source>
        <dbReference type="Proteomes" id="UP001139486"/>
    </source>
</evidence>
<sequence>MRAKFLNLIAAATVLVATGEVESAQAQVLGTVVAPPEQTYCAEPGYRALDFLEGDWLVFENGQPMAFAHAESRQRGCWLSLESKWINDKYRKPGQEFHFAANDIIAYAHGVWTLMSVDIMGQPFIARGRQGPDGIIRFVSIEPRKDRYVRAYFERLPDGSVRSSAEYSDKPEMGAWKPMFEYLYKKLG</sequence>
<evidence type="ECO:0000313" key="1">
    <source>
        <dbReference type="EMBL" id="MCP3733820.1"/>
    </source>
</evidence>
<comment type="caution">
    <text evidence="1">The sequence shown here is derived from an EMBL/GenBank/DDBJ whole genome shotgun (WGS) entry which is preliminary data.</text>
</comment>
<proteinExistence type="predicted"/>
<accession>A0A9X2HW32</accession>
<organism evidence="1 2">
    <name type="scientific">Sphingomonas liriopis</name>
    <dbReference type="NCBI Taxonomy" id="2949094"/>
    <lineage>
        <taxon>Bacteria</taxon>
        <taxon>Pseudomonadati</taxon>
        <taxon>Pseudomonadota</taxon>
        <taxon>Alphaproteobacteria</taxon>
        <taxon>Sphingomonadales</taxon>
        <taxon>Sphingomonadaceae</taxon>
        <taxon>Sphingomonas</taxon>
    </lineage>
</organism>
<name>A0A9X2HW32_9SPHN</name>
<dbReference type="RefSeq" id="WP_254287832.1">
    <property type="nucleotide sequence ID" value="NZ_JAMLDY010000003.1"/>
</dbReference>
<keyword evidence="2" id="KW-1185">Reference proteome</keyword>
<protein>
    <submittedName>
        <fullName evidence="1">Uncharacterized protein</fullName>
    </submittedName>
</protein>
<reference evidence="1" key="1">
    <citation type="submission" date="2022-05" db="EMBL/GenBank/DDBJ databases">
        <title>Sphingomonas sp. strain RP10 Genome sequencing and assembly.</title>
        <authorList>
            <person name="Kim I."/>
        </authorList>
    </citation>
    <scope>NUCLEOTIDE SEQUENCE</scope>
    <source>
        <strain evidence="1">RP10</strain>
    </source>
</reference>
<dbReference type="AlphaFoldDB" id="A0A9X2HW32"/>
<dbReference type="Proteomes" id="UP001139486">
    <property type="component" value="Unassembled WGS sequence"/>
</dbReference>
<dbReference type="EMBL" id="JAMLDY010000003">
    <property type="protein sequence ID" value="MCP3733820.1"/>
    <property type="molecule type" value="Genomic_DNA"/>
</dbReference>